<keyword evidence="5" id="KW-0547">Nucleotide-binding</keyword>
<dbReference type="PANTHER" id="PTHR43152">
    <property type="entry name" value="UVRABC SYSTEM PROTEIN A"/>
    <property type="match status" value="1"/>
</dbReference>
<dbReference type="InterPro" id="IPR004602">
    <property type="entry name" value="UvrA"/>
</dbReference>
<dbReference type="GO" id="GO:0016887">
    <property type="term" value="F:ATP hydrolysis activity"/>
    <property type="evidence" value="ECO:0007669"/>
    <property type="project" value="InterPro"/>
</dbReference>
<dbReference type="AlphaFoldDB" id="X1MCF7"/>
<keyword evidence="7" id="KW-0228">DNA excision</keyword>
<dbReference type="CDD" id="cd03271">
    <property type="entry name" value="ABC_UvrA_II"/>
    <property type="match status" value="1"/>
</dbReference>
<comment type="subcellular location">
    <subcellularLocation>
        <location evidence="1">Cytoplasm</location>
    </subcellularLocation>
</comment>
<evidence type="ECO:0000256" key="3">
    <source>
        <dbReference type="ARBA" id="ARBA00022723"/>
    </source>
</evidence>
<evidence type="ECO:0000256" key="8">
    <source>
        <dbReference type="ARBA" id="ARBA00022771"/>
    </source>
</evidence>
<evidence type="ECO:0000256" key="12">
    <source>
        <dbReference type="ARBA" id="ARBA00023125"/>
    </source>
</evidence>
<evidence type="ECO:0000256" key="11">
    <source>
        <dbReference type="ARBA" id="ARBA00022881"/>
    </source>
</evidence>
<evidence type="ECO:0000259" key="14">
    <source>
        <dbReference type="SMART" id="SM00382"/>
    </source>
</evidence>
<organism evidence="15">
    <name type="scientific">marine sediment metagenome</name>
    <dbReference type="NCBI Taxonomy" id="412755"/>
    <lineage>
        <taxon>unclassified sequences</taxon>
        <taxon>metagenomes</taxon>
        <taxon>ecological metagenomes</taxon>
    </lineage>
</organism>
<comment type="caution">
    <text evidence="15">The sequence shown here is derived from an EMBL/GenBank/DDBJ whole genome shotgun (WGS) entry which is preliminary data.</text>
</comment>
<dbReference type="EMBL" id="BARV01005824">
    <property type="protein sequence ID" value="GAI04024.1"/>
    <property type="molecule type" value="Genomic_DNA"/>
</dbReference>
<dbReference type="SMART" id="SM00382">
    <property type="entry name" value="AAA"/>
    <property type="match status" value="1"/>
</dbReference>
<evidence type="ECO:0000256" key="1">
    <source>
        <dbReference type="ARBA" id="ARBA00004496"/>
    </source>
</evidence>
<keyword evidence="3" id="KW-0479">Metal-binding</keyword>
<keyword evidence="9" id="KW-0862">Zinc</keyword>
<sequence length="531" mass="59037">PNLERRYHETSSDFTRQEIEQYMVEKVCEVCQGKRLKPEVLAVKVSGKSINQMVEMPISQAKEFFSNLRLGASDLKIANLIIKEILNRLQFLIDVGLDYLTLDRKAATLAGGEEQRIRLATQIGSKLTGVLYILDEPSVGLHARDQGRLIETLKKLRDLGNSIVVVEHDPQTIRAANWIINIGPGAGKKGGRLTFEGTPKALLKSRTLTGDYMAGRKKVEISAKRKAQSEKPQLKAKNLIVKGAKEHNLKNIDVKIPLGKFVCITGVSGSGKSSLMNDILARTLLRKFYHAKEEPGKHQAILGTEELNKVVLVDQSPIGRTPRSNPATYTGAFSYIRDLFAKTKGAKIRGYQPGRFSFNIKGGRCEACEGQGMKKIEMYFLPDVYVQCQDCKGKRFNRETLAVEYRGKNISEVLEMTVEEALNFFKNIPGLFEKLKTLNNVGLGYIQLGQPAPSLSGGEAQRVKLATELSRKATGKSLYILDEPTTGLHPDDIKKLIFILKSLVDKGNTVVSTEHNLDFIRCTDYCIDLGP</sequence>
<keyword evidence="6" id="KW-0227">DNA damage</keyword>
<proteinExistence type="predicted"/>
<name>X1MCF7_9ZZZZ</name>
<dbReference type="InterPro" id="IPR017871">
    <property type="entry name" value="ABC_transporter-like_CS"/>
</dbReference>
<evidence type="ECO:0000256" key="9">
    <source>
        <dbReference type="ARBA" id="ARBA00022833"/>
    </source>
</evidence>
<dbReference type="GO" id="GO:0005524">
    <property type="term" value="F:ATP binding"/>
    <property type="evidence" value="ECO:0007669"/>
    <property type="project" value="UniProtKB-KW"/>
</dbReference>
<dbReference type="InterPro" id="IPR027417">
    <property type="entry name" value="P-loop_NTPase"/>
</dbReference>
<keyword evidence="11" id="KW-0267">Excision nuclease</keyword>
<accession>X1MCF7</accession>
<dbReference type="SUPFAM" id="SSF52540">
    <property type="entry name" value="P-loop containing nucleoside triphosphate hydrolases"/>
    <property type="match status" value="2"/>
</dbReference>
<dbReference type="GO" id="GO:0003677">
    <property type="term" value="F:DNA binding"/>
    <property type="evidence" value="ECO:0007669"/>
    <property type="project" value="UniProtKB-KW"/>
</dbReference>
<evidence type="ECO:0000256" key="10">
    <source>
        <dbReference type="ARBA" id="ARBA00022840"/>
    </source>
</evidence>
<evidence type="ECO:0000256" key="6">
    <source>
        <dbReference type="ARBA" id="ARBA00022763"/>
    </source>
</evidence>
<keyword evidence="8" id="KW-0863">Zinc-finger</keyword>
<dbReference type="GO" id="GO:0005737">
    <property type="term" value="C:cytoplasm"/>
    <property type="evidence" value="ECO:0007669"/>
    <property type="project" value="UniProtKB-SubCell"/>
</dbReference>
<keyword evidence="10" id="KW-0067">ATP-binding</keyword>
<feature type="domain" description="AAA+ ATPase" evidence="14">
    <location>
        <begin position="258"/>
        <end position="523"/>
    </location>
</feature>
<feature type="non-terminal residue" evidence="15">
    <location>
        <position position="1"/>
    </location>
</feature>
<protein>
    <recommendedName>
        <fullName evidence="14">AAA+ ATPase domain-containing protein</fullName>
    </recommendedName>
</protein>
<dbReference type="Gene3D" id="1.20.1580.10">
    <property type="entry name" value="ABC transporter ATPase like domain"/>
    <property type="match status" value="1"/>
</dbReference>
<evidence type="ECO:0000256" key="5">
    <source>
        <dbReference type="ARBA" id="ARBA00022741"/>
    </source>
</evidence>
<evidence type="ECO:0000313" key="15">
    <source>
        <dbReference type="EMBL" id="GAI04024.1"/>
    </source>
</evidence>
<evidence type="ECO:0000256" key="13">
    <source>
        <dbReference type="ARBA" id="ARBA00023204"/>
    </source>
</evidence>
<dbReference type="PANTHER" id="PTHR43152:SF3">
    <property type="entry name" value="UVRABC SYSTEM PROTEIN A"/>
    <property type="match status" value="1"/>
</dbReference>
<dbReference type="GO" id="GO:0006289">
    <property type="term" value="P:nucleotide-excision repair"/>
    <property type="evidence" value="ECO:0007669"/>
    <property type="project" value="InterPro"/>
</dbReference>
<dbReference type="GO" id="GO:0004518">
    <property type="term" value="F:nuclease activity"/>
    <property type="evidence" value="ECO:0007669"/>
    <property type="project" value="UniProtKB-KW"/>
</dbReference>
<evidence type="ECO:0000256" key="2">
    <source>
        <dbReference type="ARBA" id="ARBA00022490"/>
    </source>
</evidence>
<evidence type="ECO:0000256" key="7">
    <source>
        <dbReference type="ARBA" id="ARBA00022769"/>
    </source>
</evidence>
<reference evidence="15" key="1">
    <citation type="journal article" date="2014" name="Front. Microbiol.">
        <title>High frequency of phylogenetically diverse reductive dehalogenase-homologous genes in deep subseafloor sedimentary metagenomes.</title>
        <authorList>
            <person name="Kawai M."/>
            <person name="Futagami T."/>
            <person name="Toyoda A."/>
            <person name="Takaki Y."/>
            <person name="Nishi S."/>
            <person name="Hori S."/>
            <person name="Arai W."/>
            <person name="Tsubouchi T."/>
            <person name="Morono Y."/>
            <person name="Uchiyama I."/>
            <person name="Ito T."/>
            <person name="Fujiyama A."/>
            <person name="Inagaki F."/>
            <person name="Takami H."/>
        </authorList>
    </citation>
    <scope>NUCLEOTIDE SEQUENCE</scope>
    <source>
        <strain evidence="15">Expedition CK06-06</strain>
    </source>
</reference>
<keyword evidence="4" id="KW-0677">Repeat</keyword>
<dbReference type="Gene3D" id="3.40.50.300">
    <property type="entry name" value="P-loop containing nucleotide triphosphate hydrolases"/>
    <property type="match status" value="2"/>
</dbReference>
<evidence type="ECO:0000256" key="4">
    <source>
        <dbReference type="ARBA" id="ARBA00022737"/>
    </source>
</evidence>
<dbReference type="GO" id="GO:0009380">
    <property type="term" value="C:excinuclease repair complex"/>
    <property type="evidence" value="ECO:0007669"/>
    <property type="project" value="InterPro"/>
</dbReference>
<dbReference type="FunFam" id="1.20.1580.10:FF:000002">
    <property type="entry name" value="UvrABC system protein A"/>
    <property type="match status" value="1"/>
</dbReference>
<dbReference type="InterPro" id="IPR003593">
    <property type="entry name" value="AAA+_ATPase"/>
</dbReference>
<keyword evidence="13" id="KW-0234">DNA repair</keyword>
<keyword evidence="2" id="KW-0963">Cytoplasm</keyword>
<dbReference type="GO" id="GO:0008270">
    <property type="term" value="F:zinc ion binding"/>
    <property type="evidence" value="ECO:0007669"/>
    <property type="project" value="UniProtKB-KW"/>
</dbReference>
<feature type="non-terminal residue" evidence="15">
    <location>
        <position position="531"/>
    </location>
</feature>
<dbReference type="NCBIfam" id="TIGR00630">
    <property type="entry name" value="uvra"/>
    <property type="match status" value="1"/>
</dbReference>
<gene>
    <name evidence="15" type="ORF">S06H3_11848</name>
</gene>
<dbReference type="PROSITE" id="PS00211">
    <property type="entry name" value="ABC_TRANSPORTER_1"/>
    <property type="match status" value="1"/>
</dbReference>
<keyword evidence="12" id="KW-0238">DNA-binding</keyword>